<dbReference type="PROSITE" id="PS51857">
    <property type="entry name" value="CSD_2"/>
    <property type="match status" value="1"/>
</dbReference>
<dbReference type="SUPFAM" id="SSF50249">
    <property type="entry name" value="Nucleic acid-binding proteins"/>
    <property type="match status" value="1"/>
</dbReference>
<dbReference type="PIRSF" id="PIRSF002599">
    <property type="entry name" value="Cold_shock_A"/>
    <property type="match status" value="1"/>
</dbReference>
<dbReference type="CDD" id="cd04458">
    <property type="entry name" value="CSP_CDS"/>
    <property type="match status" value="1"/>
</dbReference>
<dbReference type="EMBL" id="LN606600">
    <property type="protein sequence ID" value="CEF39878.1"/>
    <property type="molecule type" value="Genomic_DNA"/>
</dbReference>
<protein>
    <submittedName>
        <fullName evidence="5">Cold-shock DNA-binding domain-containing protein</fullName>
    </submittedName>
</protein>
<evidence type="ECO:0000313" key="6">
    <source>
        <dbReference type="Proteomes" id="UP000056109"/>
    </source>
</evidence>
<dbReference type="PROSITE" id="PS00352">
    <property type="entry name" value="CSD_1"/>
    <property type="match status" value="1"/>
</dbReference>
<dbReference type="PANTHER" id="PTHR11544">
    <property type="entry name" value="COLD SHOCK DOMAIN CONTAINING PROTEINS"/>
    <property type="match status" value="1"/>
</dbReference>
<gene>
    <name evidence="5" type="ORF">ASN_458</name>
</gene>
<dbReference type="PATRIC" id="fig|446692.3.peg.417"/>
<dbReference type="GO" id="GO:0003677">
    <property type="term" value="F:DNA binding"/>
    <property type="evidence" value="ECO:0007669"/>
    <property type="project" value="UniProtKB-KW"/>
</dbReference>
<dbReference type="Pfam" id="PF00313">
    <property type="entry name" value="CSD"/>
    <property type="match status" value="1"/>
</dbReference>
<keyword evidence="6" id="KW-1185">Reference proteome</keyword>
<sequence>MVARQETIRESYPPMPTGTVKWFNATKGFGFIAPDDGGKDVFVHITAVQAAGLRGLNENEKISYELVTERGKVAATELKPL</sequence>
<dbReference type="InterPro" id="IPR019844">
    <property type="entry name" value="CSD_CS"/>
</dbReference>
<evidence type="ECO:0000256" key="3">
    <source>
        <dbReference type="RuleBase" id="RU000408"/>
    </source>
</evidence>
<dbReference type="InterPro" id="IPR050181">
    <property type="entry name" value="Cold_shock_domain"/>
</dbReference>
<evidence type="ECO:0000256" key="1">
    <source>
        <dbReference type="ARBA" id="ARBA00004496"/>
    </source>
</evidence>
<dbReference type="Gene3D" id="2.40.50.140">
    <property type="entry name" value="Nucleic acid-binding proteins"/>
    <property type="match status" value="1"/>
</dbReference>
<keyword evidence="5" id="KW-0238">DNA-binding</keyword>
<dbReference type="InterPro" id="IPR012156">
    <property type="entry name" value="Cold_shock_CspA"/>
</dbReference>
<dbReference type="PRINTS" id="PR00050">
    <property type="entry name" value="COLDSHOCK"/>
</dbReference>
<organism evidence="5 6">
    <name type="scientific">Acetobacter senegalensis</name>
    <dbReference type="NCBI Taxonomy" id="446692"/>
    <lineage>
        <taxon>Bacteria</taxon>
        <taxon>Pseudomonadati</taxon>
        <taxon>Pseudomonadota</taxon>
        <taxon>Alphaproteobacteria</taxon>
        <taxon>Acetobacterales</taxon>
        <taxon>Acetobacteraceae</taxon>
        <taxon>Acetobacter</taxon>
    </lineage>
</organism>
<dbReference type="GO" id="GO:0005829">
    <property type="term" value="C:cytosol"/>
    <property type="evidence" value="ECO:0007669"/>
    <property type="project" value="UniProtKB-ARBA"/>
</dbReference>
<feature type="domain" description="CSD" evidence="4">
    <location>
        <begin position="15"/>
        <end position="80"/>
    </location>
</feature>
<evidence type="ECO:0000313" key="5">
    <source>
        <dbReference type="EMBL" id="CEF39878.1"/>
    </source>
</evidence>
<keyword evidence="2" id="KW-0963">Cytoplasm</keyword>
<accession>A0A0U5ESH7</accession>
<comment type="subcellular location">
    <subcellularLocation>
        <location evidence="1 3">Cytoplasm</location>
    </subcellularLocation>
</comment>
<name>A0A0U5ESH7_9PROT</name>
<reference evidence="6" key="1">
    <citation type="submission" date="2014-09" db="EMBL/GenBank/DDBJ databases">
        <authorList>
            <person name="Illeghems K.G."/>
        </authorList>
    </citation>
    <scope>NUCLEOTIDE SEQUENCE [LARGE SCALE GENOMIC DNA]</scope>
    <source>
        <strain evidence="6">108B</strain>
    </source>
</reference>
<proteinExistence type="predicted"/>
<dbReference type="SMART" id="SM00357">
    <property type="entry name" value="CSP"/>
    <property type="match status" value="1"/>
</dbReference>
<dbReference type="Proteomes" id="UP000056109">
    <property type="component" value="Chromosome I"/>
</dbReference>
<dbReference type="InterPro" id="IPR002059">
    <property type="entry name" value="CSP_DNA-bd"/>
</dbReference>
<dbReference type="KEGG" id="asz:ASN_458"/>
<dbReference type="InterPro" id="IPR011129">
    <property type="entry name" value="CSD"/>
</dbReference>
<evidence type="ECO:0000256" key="2">
    <source>
        <dbReference type="ARBA" id="ARBA00022490"/>
    </source>
</evidence>
<evidence type="ECO:0000259" key="4">
    <source>
        <dbReference type="PROSITE" id="PS51857"/>
    </source>
</evidence>
<dbReference type="AlphaFoldDB" id="A0A0U5ESH7"/>
<dbReference type="InterPro" id="IPR012340">
    <property type="entry name" value="NA-bd_OB-fold"/>
</dbReference>